<keyword evidence="2" id="KW-1185">Reference proteome</keyword>
<dbReference type="RefSeq" id="WP_200116311.1">
    <property type="nucleotide sequence ID" value="NZ_JAEHOH010000022.1"/>
</dbReference>
<dbReference type="Proteomes" id="UP000608530">
    <property type="component" value="Unassembled WGS sequence"/>
</dbReference>
<name>A0A934UV37_9MICO</name>
<protein>
    <submittedName>
        <fullName evidence="1">Uncharacterized protein</fullName>
    </submittedName>
</protein>
<dbReference type="AlphaFoldDB" id="A0A934UV37"/>
<organism evidence="1 2">
    <name type="scientific">Leucobacter chromiisoli</name>
    <dbReference type="NCBI Taxonomy" id="2796471"/>
    <lineage>
        <taxon>Bacteria</taxon>
        <taxon>Bacillati</taxon>
        <taxon>Actinomycetota</taxon>
        <taxon>Actinomycetes</taxon>
        <taxon>Micrococcales</taxon>
        <taxon>Microbacteriaceae</taxon>
        <taxon>Leucobacter</taxon>
    </lineage>
</organism>
<proteinExistence type="predicted"/>
<evidence type="ECO:0000313" key="1">
    <source>
        <dbReference type="EMBL" id="MBK0420169.1"/>
    </source>
</evidence>
<dbReference type="EMBL" id="JAEHOH010000022">
    <property type="protein sequence ID" value="MBK0420169.1"/>
    <property type="molecule type" value="Genomic_DNA"/>
</dbReference>
<comment type="caution">
    <text evidence="1">The sequence shown here is derived from an EMBL/GenBank/DDBJ whole genome shotgun (WGS) entry which is preliminary data.</text>
</comment>
<gene>
    <name evidence="1" type="ORF">JD276_14115</name>
</gene>
<accession>A0A934UV37</accession>
<sequence length="82" mass="8613">MSAETKAALDAAIAAHLADEVDGAIVTGYVGMVQYATAEMMGEDLTGYQRITAEGQGFTTSLGLSRYLALRFDAAATCDDEE</sequence>
<reference evidence="1" key="1">
    <citation type="submission" date="2020-12" db="EMBL/GenBank/DDBJ databases">
        <title>Leucobacter sp. CAS1, isolated from Chromium sludge.</title>
        <authorList>
            <person name="Xu Z."/>
        </authorList>
    </citation>
    <scope>NUCLEOTIDE SEQUENCE</scope>
    <source>
        <strain evidence="1">CSA1</strain>
    </source>
</reference>
<evidence type="ECO:0000313" key="2">
    <source>
        <dbReference type="Proteomes" id="UP000608530"/>
    </source>
</evidence>